<proteinExistence type="inferred from homology"/>
<dbReference type="AlphaFoldDB" id="A0A1T5MJS9"/>
<keyword evidence="7 8" id="KW-0998">Cell outer membrane</keyword>
<keyword evidence="3 8" id="KW-1134">Transmembrane beta strand</keyword>
<evidence type="ECO:0000313" key="11">
    <source>
        <dbReference type="EMBL" id="SKC88466.1"/>
    </source>
</evidence>
<evidence type="ECO:0000256" key="9">
    <source>
        <dbReference type="SAM" id="SignalP"/>
    </source>
</evidence>
<reference evidence="11 12" key="1">
    <citation type="submission" date="2017-02" db="EMBL/GenBank/DDBJ databases">
        <authorList>
            <person name="Peterson S.W."/>
        </authorList>
    </citation>
    <scope>NUCLEOTIDE SEQUENCE [LARGE SCALE GENOMIC DNA]</scope>
    <source>
        <strain evidence="11 12">DSM 25262</strain>
    </source>
</reference>
<evidence type="ECO:0000256" key="4">
    <source>
        <dbReference type="ARBA" id="ARBA00022692"/>
    </source>
</evidence>
<keyword evidence="2 8" id="KW-0813">Transport</keyword>
<comment type="similarity">
    <text evidence="8">Belongs to the TonB-dependent receptor family.</text>
</comment>
<dbReference type="Gene3D" id="2.40.170.20">
    <property type="entry name" value="TonB-dependent receptor, beta-barrel domain"/>
    <property type="match status" value="1"/>
</dbReference>
<organism evidence="11 12">
    <name type="scientific">Ohtaekwangia koreensis</name>
    <dbReference type="NCBI Taxonomy" id="688867"/>
    <lineage>
        <taxon>Bacteria</taxon>
        <taxon>Pseudomonadati</taxon>
        <taxon>Bacteroidota</taxon>
        <taxon>Cytophagia</taxon>
        <taxon>Cytophagales</taxon>
        <taxon>Fulvivirgaceae</taxon>
        <taxon>Ohtaekwangia</taxon>
    </lineage>
</organism>
<evidence type="ECO:0000313" key="12">
    <source>
        <dbReference type="Proteomes" id="UP000190961"/>
    </source>
</evidence>
<keyword evidence="12" id="KW-1185">Reference proteome</keyword>
<dbReference type="GO" id="GO:0044718">
    <property type="term" value="P:siderophore transmembrane transport"/>
    <property type="evidence" value="ECO:0007669"/>
    <property type="project" value="TreeGrafter"/>
</dbReference>
<keyword evidence="11" id="KW-0675">Receptor</keyword>
<evidence type="ECO:0000256" key="1">
    <source>
        <dbReference type="ARBA" id="ARBA00004571"/>
    </source>
</evidence>
<dbReference type="PANTHER" id="PTHR30069:SF29">
    <property type="entry name" value="HEMOGLOBIN AND HEMOGLOBIN-HAPTOGLOBIN-BINDING PROTEIN 1-RELATED"/>
    <property type="match status" value="1"/>
</dbReference>
<dbReference type="SUPFAM" id="SSF56935">
    <property type="entry name" value="Porins"/>
    <property type="match status" value="1"/>
</dbReference>
<keyword evidence="6 8" id="KW-0472">Membrane</keyword>
<evidence type="ECO:0000256" key="7">
    <source>
        <dbReference type="ARBA" id="ARBA00023237"/>
    </source>
</evidence>
<dbReference type="InterPro" id="IPR036942">
    <property type="entry name" value="Beta-barrel_TonB_sf"/>
</dbReference>
<evidence type="ECO:0000256" key="6">
    <source>
        <dbReference type="ARBA" id="ARBA00023136"/>
    </source>
</evidence>
<evidence type="ECO:0000259" key="10">
    <source>
        <dbReference type="Pfam" id="PF07715"/>
    </source>
</evidence>
<dbReference type="InterPro" id="IPR037066">
    <property type="entry name" value="Plug_dom_sf"/>
</dbReference>
<dbReference type="Gene3D" id="2.170.130.10">
    <property type="entry name" value="TonB-dependent receptor, plug domain"/>
    <property type="match status" value="1"/>
</dbReference>
<dbReference type="PANTHER" id="PTHR30069">
    <property type="entry name" value="TONB-DEPENDENT OUTER MEMBRANE RECEPTOR"/>
    <property type="match status" value="1"/>
</dbReference>
<dbReference type="OrthoDB" id="9775095at2"/>
<evidence type="ECO:0000256" key="8">
    <source>
        <dbReference type="PROSITE-ProRule" id="PRU01360"/>
    </source>
</evidence>
<comment type="subcellular location">
    <subcellularLocation>
        <location evidence="1 8">Cell outer membrane</location>
        <topology evidence="1 8">Multi-pass membrane protein</topology>
    </subcellularLocation>
</comment>
<dbReference type="InterPro" id="IPR012910">
    <property type="entry name" value="Plug_dom"/>
</dbReference>
<keyword evidence="4 8" id="KW-0812">Transmembrane</keyword>
<sequence>MNFTCMQRRYTAVLLFSFSCSYLPAQDLDSLLNLNAFTQESDLQKILNKNVTVSSQKLSSRETPGILSIITAEEIQNSGARDMIDVLRLVPGFDVMQDLQFVMGIGLRGSWANEGKVLVMLDGQPFNDLLYQSVAVGNRFPIDAVERIEIIRGPGSAIYGGSAEYGVINIITKAAESLDGVIVYGTGGFHADAVGRANAGVMAAQKSDIFSWDLSAFKGSGIVSDAKHHTDPIQNSYNGNSDYTDQDLSNVSQADPININLGLKYKGVSFRAMYDAFETSDPSVNVSFKSLFTDLRYTWQVSDKLKLTPQIKFMQQRPWTYGPKENRSPDFEVQATRIYSQVDGQYEASRKASINFGAIYFSDHGDYETVLNTFTGDRSLTLSNYAFYAQALFKHRLANATIGFRYEKNNRYGGAFVPRLALTKKIENFHFKVLYSQAFRAPSLQNINIALGGKIKPEKSDVFELELGYQFTPEMLLAINAFSISTRNLMIYGSQGEDETFEEWYENSQKSGSKGIEFVYTIRQKVWYANLTYSFSQAIKNNSVEVYNVSQTIKQYVGFPSHKVTLNTNFSLTSRLTINPTFIYASTRYAYTTVDDEGNAISTALDPYILTNAFLNYKNILPGLTGGIGVYDILNERPATPQAYNGGYAPIPGRSREYVVKLSYQINFTK</sequence>
<dbReference type="GO" id="GO:0015344">
    <property type="term" value="F:siderophore uptake transmembrane transporter activity"/>
    <property type="evidence" value="ECO:0007669"/>
    <property type="project" value="TreeGrafter"/>
</dbReference>
<accession>A0A1T5MJS9</accession>
<dbReference type="Pfam" id="PF07715">
    <property type="entry name" value="Plug"/>
    <property type="match status" value="1"/>
</dbReference>
<dbReference type="InterPro" id="IPR039426">
    <property type="entry name" value="TonB-dep_rcpt-like"/>
</dbReference>
<feature type="domain" description="TonB-dependent receptor plug" evidence="10">
    <location>
        <begin position="61"/>
        <end position="167"/>
    </location>
</feature>
<dbReference type="GO" id="GO:0009279">
    <property type="term" value="C:cell outer membrane"/>
    <property type="evidence" value="ECO:0007669"/>
    <property type="project" value="UniProtKB-SubCell"/>
</dbReference>
<protein>
    <submittedName>
        <fullName evidence="11">Outer membrane receptor for ferrienterochelin and colicins</fullName>
    </submittedName>
</protein>
<dbReference type="PROSITE" id="PS52016">
    <property type="entry name" value="TONB_DEPENDENT_REC_3"/>
    <property type="match status" value="1"/>
</dbReference>
<dbReference type="STRING" id="688867.SAMN05660236_5595"/>
<feature type="signal peptide" evidence="9">
    <location>
        <begin position="1"/>
        <end position="25"/>
    </location>
</feature>
<dbReference type="EMBL" id="FUZU01000005">
    <property type="protein sequence ID" value="SKC88466.1"/>
    <property type="molecule type" value="Genomic_DNA"/>
</dbReference>
<keyword evidence="5 9" id="KW-0732">Signal</keyword>
<evidence type="ECO:0000256" key="3">
    <source>
        <dbReference type="ARBA" id="ARBA00022452"/>
    </source>
</evidence>
<dbReference type="RefSeq" id="WP_079690095.1">
    <property type="nucleotide sequence ID" value="NZ_FUZU01000005.1"/>
</dbReference>
<name>A0A1T5MJS9_9BACT</name>
<feature type="chain" id="PRO_5013115174" evidence="9">
    <location>
        <begin position="26"/>
        <end position="670"/>
    </location>
</feature>
<evidence type="ECO:0000256" key="2">
    <source>
        <dbReference type="ARBA" id="ARBA00022448"/>
    </source>
</evidence>
<evidence type="ECO:0000256" key="5">
    <source>
        <dbReference type="ARBA" id="ARBA00022729"/>
    </source>
</evidence>
<gene>
    <name evidence="11" type="ORF">SAMN05660236_5595</name>
</gene>
<dbReference type="Proteomes" id="UP000190961">
    <property type="component" value="Unassembled WGS sequence"/>
</dbReference>